<accession>A0A1J0WM91</accession>
<reference evidence="2 3" key="1">
    <citation type="submission" date="2016-11" db="EMBL/GenBank/DDBJ databases">
        <title>Complete genome sequence of Sulfitobacter sp. AM1-D1, a toxic bacteria associated with marine dinoflagellate Alexandrium minutum in East China Sea.</title>
        <authorList>
            <person name="Yang Q."/>
            <person name="Zhang X."/>
            <person name="Tian X."/>
        </authorList>
    </citation>
    <scope>NUCLEOTIDE SEQUENCE [LARGE SCALE GENOMIC DNA]</scope>
    <source>
        <strain evidence="2 3">AM1-D1</strain>
    </source>
</reference>
<dbReference type="Proteomes" id="UP000181897">
    <property type="component" value="Chromosome"/>
</dbReference>
<proteinExistence type="predicted"/>
<gene>
    <name evidence="2" type="ORF">BOO69_10850</name>
</gene>
<name>A0A1J0WM91_9RHOB</name>
<dbReference type="OrthoDB" id="9810376at2"/>
<feature type="signal peptide" evidence="1">
    <location>
        <begin position="1"/>
        <end position="17"/>
    </location>
</feature>
<protein>
    <recommendedName>
        <fullName evidence="4">DUF2155 domain-containing protein</fullName>
    </recommendedName>
</protein>
<keyword evidence="3" id="KW-1185">Reference proteome</keyword>
<dbReference type="RefSeq" id="WP_071973769.1">
    <property type="nucleotide sequence ID" value="NZ_CP018076.1"/>
</dbReference>
<dbReference type="InterPro" id="IPR019225">
    <property type="entry name" value="DUF2155"/>
</dbReference>
<dbReference type="EMBL" id="CP018076">
    <property type="protein sequence ID" value="APE45426.1"/>
    <property type="molecule type" value="Genomic_DNA"/>
</dbReference>
<evidence type="ECO:0008006" key="4">
    <source>
        <dbReference type="Google" id="ProtNLM"/>
    </source>
</evidence>
<dbReference type="AlphaFoldDB" id="A0A1J0WM91"/>
<organism evidence="2 3">
    <name type="scientific">Sulfitobacter alexandrii</name>
    <dbReference type="NCBI Taxonomy" id="1917485"/>
    <lineage>
        <taxon>Bacteria</taxon>
        <taxon>Pseudomonadati</taxon>
        <taxon>Pseudomonadota</taxon>
        <taxon>Alphaproteobacteria</taxon>
        <taxon>Rhodobacterales</taxon>
        <taxon>Roseobacteraceae</taxon>
        <taxon>Sulfitobacter</taxon>
    </lineage>
</organism>
<dbReference type="STRING" id="1917485.BOO69_10850"/>
<evidence type="ECO:0000313" key="3">
    <source>
        <dbReference type="Proteomes" id="UP000181897"/>
    </source>
</evidence>
<keyword evidence="1" id="KW-0732">Signal</keyword>
<dbReference type="Pfam" id="PF09923">
    <property type="entry name" value="DUF2155"/>
    <property type="match status" value="1"/>
</dbReference>
<evidence type="ECO:0000313" key="2">
    <source>
        <dbReference type="EMBL" id="APE45426.1"/>
    </source>
</evidence>
<evidence type="ECO:0000256" key="1">
    <source>
        <dbReference type="SAM" id="SignalP"/>
    </source>
</evidence>
<sequence length="117" mass="12567">MIRHLLFAAVLALPAAAQEVSSAPGAVLRTLDKISGHSLDVELRTGQSSRLGNLDIVLNECRYPAGDPSGDAYAELEISDINKSDTLFSGWMIASAPALSALEHPRYDVWVIRCTTS</sequence>
<feature type="chain" id="PRO_5012859606" description="DUF2155 domain-containing protein" evidence="1">
    <location>
        <begin position="18"/>
        <end position="117"/>
    </location>
</feature>
<dbReference type="KEGG" id="suam:BOO69_10850"/>